<dbReference type="InterPro" id="IPR014419">
    <property type="entry name" value="HutZ"/>
</dbReference>
<keyword evidence="1" id="KW-0560">Oxidoreductase</keyword>
<sequence length="159" mass="17617">MSSEPLAADYRTLIANSQSLIIASSSESGVAEVSYAPFLDYQNTFYIYVSQLARHTGNMLQQRRASIMFIEPEAEAANPFARRRLVLECAVDEIEKLEATYAQLLDMLQDRFGETVAVLRVLADFHLLALTPVRGQYVAGFGKAFSIHVENGVLLPASQ</sequence>
<name>A0A126T3G1_9GAMM</name>
<dbReference type="PIRSF" id="PIRSF004633">
    <property type="entry name" value="UCP_PLP_oxd"/>
    <property type="match status" value="1"/>
</dbReference>
<dbReference type="KEGG" id="mdn:JT25_007120"/>
<proteinExistence type="predicted"/>
<dbReference type="EMBL" id="CP014476">
    <property type="protein sequence ID" value="AMK76264.1"/>
    <property type="molecule type" value="Genomic_DNA"/>
</dbReference>
<dbReference type="STRING" id="1538553.JT25_007120"/>
<dbReference type="RefSeq" id="WP_036272919.1">
    <property type="nucleotide sequence ID" value="NZ_CP014476.1"/>
</dbReference>
<dbReference type="PANTHER" id="PTHR35176">
    <property type="entry name" value="HEME OXYGENASE HI_0854-RELATED"/>
    <property type="match status" value="1"/>
</dbReference>
<dbReference type="OrthoDB" id="9776211at2"/>
<dbReference type="Gene3D" id="2.30.110.10">
    <property type="entry name" value="Electron Transport, Fmn-binding Protein, Chain A"/>
    <property type="match status" value="1"/>
</dbReference>
<dbReference type="GO" id="GO:0005829">
    <property type="term" value="C:cytosol"/>
    <property type="evidence" value="ECO:0007669"/>
    <property type="project" value="TreeGrafter"/>
</dbReference>
<dbReference type="AlphaFoldDB" id="A0A126T3G1"/>
<dbReference type="GO" id="GO:0016627">
    <property type="term" value="F:oxidoreductase activity, acting on the CH-CH group of donors"/>
    <property type="evidence" value="ECO:0007669"/>
    <property type="project" value="TreeGrafter"/>
</dbReference>
<evidence type="ECO:0000259" key="2">
    <source>
        <dbReference type="Pfam" id="PF01243"/>
    </source>
</evidence>
<feature type="domain" description="Pyridoxamine 5'-phosphate oxidase N-terminal" evidence="2">
    <location>
        <begin position="9"/>
        <end position="138"/>
    </location>
</feature>
<dbReference type="Proteomes" id="UP000030512">
    <property type="component" value="Chromosome"/>
</dbReference>
<gene>
    <name evidence="3" type="ORF">JT25_007120</name>
</gene>
<evidence type="ECO:0000256" key="1">
    <source>
        <dbReference type="ARBA" id="ARBA00023002"/>
    </source>
</evidence>
<accession>A0A126T3G1</accession>
<keyword evidence="4" id="KW-1185">Reference proteome</keyword>
<dbReference type="Pfam" id="PF01243">
    <property type="entry name" value="PNPOx_N"/>
    <property type="match status" value="1"/>
</dbReference>
<protein>
    <submittedName>
        <fullName evidence="3">Pyridoxamine 5-phosphate oxidase</fullName>
    </submittedName>
</protein>
<dbReference type="GO" id="GO:0070967">
    <property type="term" value="F:coenzyme F420 binding"/>
    <property type="evidence" value="ECO:0007669"/>
    <property type="project" value="TreeGrafter"/>
</dbReference>
<dbReference type="InterPro" id="IPR011576">
    <property type="entry name" value="Pyridox_Oxase_N"/>
</dbReference>
<organism evidence="3 4">
    <name type="scientific">Methylomonas denitrificans</name>
    <dbReference type="NCBI Taxonomy" id="1538553"/>
    <lineage>
        <taxon>Bacteria</taxon>
        <taxon>Pseudomonadati</taxon>
        <taxon>Pseudomonadota</taxon>
        <taxon>Gammaproteobacteria</taxon>
        <taxon>Methylococcales</taxon>
        <taxon>Methylococcaceae</taxon>
        <taxon>Methylomonas</taxon>
    </lineage>
</organism>
<dbReference type="InterPro" id="IPR012349">
    <property type="entry name" value="Split_barrel_FMN-bd"/>
</dbReference>
<reference evidence="3 4" key="1">
    <citation type="journal article" date="2015" name="Environ. Microbiol.">
        <title>Methane oxidation coupled to nitrate reduction under hypoxia by the Gammaproteobacterium Methylomonas denitrificans, sp. nov. type strain FJG1.</title>
        <authorList>
            <person name="Kits K.D."/>
            <person name="Klotz M.G."/>
            <person name="Stein L.Y."/>
        </authorList>
    </citation>
    <scope>NUCLEOTIDE SEQUENCE [LARGE SCALE GENOMIC DNA]</scope>
    <source>
        <strain evidence="3 4">FJG1</strain>
    </source>
</reference>
<evidence type="ECO:0000313" key="4">
    <source>
        <dbReference type="Proteomes" id="UP000030512"/>
    </source>
</evidence>
<evidence type="ECO:0000313" key="3">
    <source>
        <dbReference type="EMBL" id="AMK76264.1"/>
    </source>
</evidence>
<dbReference type="PANTHER" id="PTHR35176:SF6">
    <property type="entry name" value="HEME OXYGENASE HI_0854-RELATED"/>
    <property type="match status" value="1"/>
</dbReference>
<dbReference type="InterPro" id="IPR052019">
    <property type="entry name" value="F420H2_bilvrd_red/Heme_oxyg"/>
</dbReference>
<dbReference type="SUPFAM" id="SSF50475">
    <property type="entry name" value="FMN-binding split barrel"/>
    <property type="match status" value="1"/>
</dbReference>